<reference evidence="1 2" key="1">
    <citation type="submission" date="2021-06" db="EMBL/GenBank/DDBJ databases">
        <authorList>
            <person name="Tian F."/>
            <person name="Li J."/>
            <person name="Li F."/>
            <person name="Tong Y."/>
        </authorList>
    </citation>
    <scope>NUCLEOTIDE SEQUENCE [LARGE SCALE GENOMIC DNA]</scope>
</reference>
<sequence length="74" mass="8563">MKIDIDNTPEIVTLGDLNPGEVFQFNYNETQYYMRTACYGENKSYFVNLYTGKRDSECKSTVVRPVPNARLTNK</sequence>
<proteinExistence type="predicted"/>
<evidence type="ECO:0000313" key="1">
    <source>
        <dbReference type="EMBL" id="QYC96983.1"/>
    </source>
</evidence>
<evidence type="ECO:0000313" key="2">
    <source>
        <dbReference type="Proteomes" id="UP000826846"/>
    </source>
</evidence>
<dbReference type="EMBL" id="MZ398243">
    <property type="protein sequence ID" value="QYC96983.1"/>
    <property type="molecule type" value="Genomic_DNA"/>
</dbReference>
<protein>
    <submittedName>
        <fullName evidence="1">Uncharacterized protein</fullName>
    </submittedName>
</protein>
<dbReference type="GeneID" id="77949571"/>
<organism evidence="1 2">
    <name type="scientific">Escherichia phage IME267</name>
    <dbReference type="NCBI Taxonomy" id="2860374"/>
    <lineage>
        <taxon>Viruses</taxon>
        <taxon>Duplodnaviria</taxon>
        <taxon>Heunggongvirae</taxon>
        <taxon>Uroviricota</taxon>
        <taxon>Caudoviricetes</taxon>
        <taxon>Mktvariviridae</taxon>
        <taxon>Gordonclarkvirinae</taxon>
        <taxon>Suseptimavirus</taxon>
        <taxon>Suseptimavirus IME267</taxon>
    </lineage>
</organism>
<dbReference type="KEGG" id="vg:77949571"/>
<accession>A0AAE7WDR9</accession>
<dbReference type="RefSeq" id="YP_010673277.1">
    <property type="nucleotide sequence ID" value="NC_070983.1"/>
</dbReference>
<name>A0AAE7WDR9_9CAUD</name>
<keyword evidence="2" id="KW-1185">Reference proteome</keyword>
<dbReference type="Proteomes" id="UP000826846">
    <property type="component" value="Segment"/>
</dbReference>